<evidence type="ECO:0000313" key="2">
    <source>
        <dbReference type="EMBL" id="MBD2774525.1"/>
    </source>
</evidence>
<evidence type="ECO:0000259" key="1">
    <source>
        <dbReference type="SMART" id="SM00065"/>
    </source>
</evidence>
<dbReference type="InterPro" id="IPR029016">
    <property type="entry name" value="GAF-like_dom_sf"/>
</dbReference>
<dbReference type="Pfam" id="PF01590">
    <property type="entry name" value="GAF"/>
    <property type="match status" value="1"/>
</dbReference>
<dbReference type="Gene3D" id="3.30.450.40">
    <property type="match status" value="3"/>
</dbReference>
<gene>
    <name evidence="2" type="ORF">ICL16_21260</name>
</gene>
<dbReference type="RefSeq" id="WP_190832641.1">
    <property type="nucleotide sequence ID" value="NZ_CAWPPI010000072.1"/>
</dbReference>
<proteinExistence type="predicted"/>
<protein>
    <submittedName>
        <fullName evidence="2">GAF domain-containing protein</fullName>
    </submittedName>
</protein>
<dbReference type="InterPro" id="IPR003018">
    <property type="entry name" value="GAF"/>
</dbReference>
<dbReference type="Proteomes" id="UP000629098">
    <property type="component" value="Unassembled WGS sequence"/>
</dbReference>
<dbReference type="Gene3D" id="3.30.565.10">
    <property type="entry name" value="Histidine kinase-like ATPase, C-terminal domain"/>
    <property type="match status" value="1"/>
</dbReference>
<dbReference type="SMART" id="SM00065">
    <property type="entry name" value="GAF"/>
    <property type="match status" value="3"/>
</dbReference>
<keyword evidence="3" id="KW-1185">Reference proteome</keyword>
<reference evidence="2" key="1">
    <citation type="submission" date="2020-09" db="EMBL/GenBank/DDBJ databases">
        <title>Iningainema tapete sp. nov. (Scytonemataceae, Cyanobacteria) from greenhouses in central Florida (USA) produces two types of nodularin with biosynthetic potential for microcystin-LR and anabaenopeptins.</title>
        <authorList>
            <person name="Berthold D.E."/>
            <person name="Lefler F.W."/>
            <person name="Huang I.-S."/>
            <person name="Abdulla H."/>
            <person name="Zimba P.V."/>
            <person name="Laughinghouse H.D. IV."/>
        </authorList>
    </citation>
    <scope>NUCLEOTIDE SEQUENCE</scope>
    <source>
        <strain evidence="2">BLCCT55</strain>
    </source>
</reference>
<dbReference type="InterPro" id="IPR036890">
    <property type="entry name" value="HATPase_C_sf"/>
</dbReference>
<dbReference type="SUPFAM" id="SSF55874">
    <property type="entry name" value="ATPase domain of HSP90 chaperone/DNA topoisomerase II/histidine kinase"/>
    <property type="match status" value="1"/>
</dbReference>
<sequence>MGQPQKPIASEQHILSLGRVLQSLREEDDVDVLIETTIAYLKEQFEYSLIWIALYDRLNHVLFGKGGVIPGNHTSFLQQRLVLNSGDLLEQVMIEQRPLGVADLRLEMRSVGWQEIAKKYDIQGTIILPIRYKDRCLGLVLLGSQRWGYLLNGDAKARLMMVLGELGAVLYQGEIDLQYKQTRRVDEPLLRLLENLRNLRNLDQRLEAAIKATHQFVLPTRTNIYWFEREKRYFWLRMSNQLVNMVSNSSNQQAVAGITVQELSDFYYALSVNQIVSIGDGRSSLKSDFTIKLLHRLSARSLLAAPIIWQNDLYGFLAVEGKDARIWTDADKNFVKGAAELISLVVPTEGMETTIKKVQLDAQLTSQIVQAIYSDHDLESVLHQCAILVLEQLAATRFLLLQYDPDQNKYQVFYQSQLKERRKITIAFDALNDLDWQLLQQAAVAWGIENLEKDLRLFNWHPLLLEQGVRSLLISNCAQGNAPEVLLLIATEINRSWTKQELELIQVVSQQIGVVVRQWQLHRQTEQQQKILLSFQQCLRIMEQAHSSTMSLQQLERIALEQIASHLNCPLTLLIAWYPGQNTAKIIPGVIDNSQFIIAADATISLETEPLIQWALGTDGMFTLKVNDLPKPTRKWLIGDSGQILVMALRTSVHYQPTGVVIIADSFDRQWSQQSLDATTTLICQLAWSRRWLQISSKFCLTTEELRQLNWYKHRRLEDMQRTVTMLVDQMHELDIHKNELTHVRYQQLLRQLDNTTASMTALLKLEQWQLHINWETIPLTSLLKRTLERIENLRKQRKLWIGVHGLGQQLQGDEEKSSQTDLPANASPQSLLLITGDSVKIELVLYELLVAATGRSLDAGRIDIWCRRLDEKLLEVSITDYGIINPALLTELHQDTPLDMLAPSTLDQPLGLHLAICQKLMLQLHGELHFYQLPDGRVVSRLVLPLASNNK</sequence>
<dbReference type="SUPFAM" id="SSF55781">
    <property type="entry name" value="GAF domain-like"/>
    <property type="match status" value="3"/>
</dbReference>
<feature type="domain" description="GAF" evidence="1">
    <location>
        <begin position="377"/>
        <end position="526"/>
    </location>
</feature>
<dbReference type="AlphaFoldDB" id="A0A8J7CF96"/>
<feature type="domain" description="GAF" evidence="1">
    <location>
        <begin position="29"/>
        <end position="180"/>
    </location>
</feature>
<dbReference type="EMBL" id="JACXAE010000072">
    <property type="protein sequence ID" value="MBD2774525.1"/>
    <property type="molecule type" value="Genomic_DNA"/>
</dbReference>
<name>A0A8J7CF96_9CYAN</name>
<comment type="caution">
    <text evidence="2">The sequence shown here is derived from an EMBL/GenBank/DDBJ whole genome shotgun (WGS) entry which is preliminary data.</text>
</comment>
<feature type="domain" description="GAF" evidence="1">
    <location>
        <begin position="201"/>
        <end position="356"/>
    </location>
</feature>
<evidence type="ECO:0000313" key="3">
    <source>
        <dbReference type="Proteomes" id="UP000629098"/>
    </source>
</evidence>
<accession>A0A8J7CF96</accession>
<organism evidence="2 3">
    <name type="scientific">Iningainema tapete BLCC-T55</name>
    <dbReference type="NCBI Taxonomy" id="2748662"/>
    <lineage>
        <taxon>Bacteria</taxon>
        <taxon>Bacillati</taxon>
        <taxon>Cyanobacteriota</taxon>
        <taxon>Cyanophyceae</taxon>
        <taxon>Nostocales</taxon>
        <taxon>Scytonemataceae</taxon>
        <taxon>Iningainema tapete</taxon>
    </lineage>
</organism>